<sequence length="148" mass="17420">MEAYNMHNFINTNIESHQDETIFNLHICEANEFDVNLTKSTTLSFIVTQKNIKIITKKWINSIQESMIGKSYIIPTQAFHYLLPIISENENEMIVQMQSFGTNGELLLNERLLINKNNRNNNAKITTFFETLNENIHQTLRRFQIYCM</sequence>
<dbReference type="EMBL" id="NVOR01000026">
    <property type="protein sequence ID" value="PED82793.1"/>
    <property type="molecule type" value="Genomic_DNA"/>
</dbReference>
<dbReference type="AlphaFoldDB" id="A0AA91ZUL1"/>
<dbReference type="Pfam" id="PF13123">
    <property type="entry name" value="DUF3978"/>
    <property type="match status" value="1"/>
</dbReference>
<evidence type="ECO:0000313" key="1">
    <source>
        <dbReference type="EMBL" id="PED82793.1"/>
    </source>
</evidence>
<organism evidence="1 2">
    <name type="scientific">Bacillus pseudomycoides</name>
    <dbReference type="NCBI Taxonomy" id="64104"/>
    <lineage>
        <taxon>Bacteria</taxon>
        <taxon>Bacillati</taxon>
        <taxon>Bacillota</taxon>
        <taxon>Bacilli</taxon>
        <taxon>Bacillales</taxon>
        <taxon>Bacillaceae</taxon>
        <taxon>Bacillus</taxon>
        <taxon>Bacillus cereus group</taxon>
    </lineage>
</organism>
<dbReference type="Proteomes" id="UP000221020">
    <property type="component" value="Unassembled WGS sequence"/>
</dbReference>
<proteinExistence type="predicted"/>
<protein>
    <recommendedName>
        <fullName evidence="3">DUF3978 domain-containing protein</fullName>
    </recommendedName>
</protein>
<comment type="caution">
    <text evidence="1">The sequence shown here is derived from an EMBL/GenBank/DDBJ whole genome shotgun (WGS) entry which is preliminary data.</text>
</comment>
<evidence type="ECO:0008006" key="3">
    <source>
        <dbReference type="Google" id="ProtNLM"/>
    </source>
</evidence>
<name>A0AA91ZUL1_9BACI</name>
<dbReference type="InterPro" id="IPR025010">
    <property type="entry name" value="DUF3978"/>
</dbReference>
<evidence type="ECO:0000313" key="2">
    <source>
        <dbReference type="Proteomes" id="UP000221020"/>
    </source>
</evidence>
<reference evidence="1 2" key="1">
    <citation type="submission" date="2017-09" db="EMBL/GenBank/DDBJ databases">
        <title>Large-scale bioinformatics analysis of Bacillus genomes uncovers conserved roles of natural products in bacterial physiology.</title>
        <authorList>
            <consortium name="Agbiome Team Llc"/>
            <person name="Bleich R.M."/>
            <person name="Grubbs K.J."/>
            <person name="Santa Maria K.C."/>
            <person name="Allen S.E."/>
            <person name="Farag S."/>
            <person name="Shank E.A."/>
            <person name="Bowers A."/>
        </authorList>
    </citation>
    <scope>NUCLEOTIDE SEQUENCE [LARGE SCALE GENOMIC DNA]</scope>
    <source>
        <strain evidence="1 2">AFS092012</strain>
    </source>
</reference>
<dbReference type="RefSeq" id="WP_097899849.1">
    <property type="nucleotide sequence ID" value="NZ_NVOR01000026.1"/>
</dbReference>
<gene>
    <name evidence="1" type="ORF">CON65_09645</name>
</gene>
<accession>A0AA91ZUL1</accession>